<gene>
    <name evidence="12" type="ORF">SSLN_LOCUS9755</name>
</gene>
<dbReference type="Gene3D" id="1.10.287.70">
    <property type="match status" value="1"/>
</dbReference>
<evidence type="ECO:0000256" key="9">
    <source>
        <dbReference type="SAM" id="MobiDB-lite"/>
    </source>
</evidence>
<evidence type="ECO:0000256" key="7">
    <source>
        <dbReference type="ARBA" id="ARBA00023303"/>
    </source>
</evidence>
<dbReference type="AlphaFoldDB" id="A0A183SZV7"/>
<feature type="compositionally biased region" description="Polar residues" evidence="9">
    <location>
        <begin position="98"/>
        <end position="113"/>
    </location>
</feature>
<dbReference type="InterPro" id="IPR003280">
    <property type="entry name" value="2pore_dom_K_chnl"/>
</dbReference>
<accession>A0A183SZV7</accession>
<evidence type="ECO:0000256" key="2">
    <source>
        <dbReference type="ARBA" id="ARBA00022448"/>
    </source>
</evidence>
<reference evidence="14" key="1">
    <citation type="submission" date="2016-06" db="UniProtKB">
        <authorList>
            <consortium name="WormBaseParasite"/>
        </authorList>
    </citation>
    <scope>IDENTIFICATION</scope>
</reference>
<feature type="transmembrane region" description="Helical" evidence="10">
    <location>
        <begin position="181"/>
        <end position="207"/>
    </location>
</feature>
<dbReference type="PANTHER" id="PTHR11003:SF291">
    <property type="entry name" value="IP11374P"/>
    <property type="match status" value="1"/>
</dbReference>
<dbReference type="EMBL" id="UYSU01035432">
    <property type="protein sequence ID" value="VDL96140.1"/>
    <property type="molecule type" value="Genomic_DNA"/>
</dbReference>
<dbReference type="GO" id="GO:0015271">
    <property type="term" value="F:outward rectifier potassium channel activity"/>
    <property type="evidence" value="ECO:0007669"/>
    <property type="project" value="TreeGrafter"/>
</dbReference>
<dbReference type="GO" id="GO:0022841">
    <property type="term" value="F:potassium ion leak channel activity"/>
    <property type="evidence" value="ECO:0007669"/>
    <property type="project" value="TreeGrafter"/>
</dbReference>
<feature type="domain" description="Potassium channel" evidence="11">
    <location>
        <begin position="145"/>
        <end position="201"/>
    </location>
</feature>
<dbReference type="OrthoDB" id="6277993at2759"/>
<dbReference type="STRING" id="70667.A0A183SZV7"/>
<evidence type="ECO:0000313" key="12">
    <source>
        <dbReference type="EMBL" id="VDL96140.1"/>
    </source>
</evidence>
<comment type="subcellular location">
    <subcellularLocation>
        <location evidence="1">Membrane</location>
        <topology evidence="1">Multi-pass membrane protein</topology>
    </subcellularLocation>
</comment>
<evidence type="ECO:0000256" key="3">
    <source>
        <dbReference type="ARBA" id="ARBA00022692"/>
    </source>
</evidence>
<feature type="region of interest" description="Disordered" evidence="9">
    <location>
        <begin position="22"/>
        <end position="45"/>
    </location>
</feature>
<evidence type="ECO:0000256" key="5">
    <source>
        <dbReference type="ARBA" id="ARBA00023065"/>
    </source>
</evidence>
<keyword evidence="2 8" id="KW-0813">Transport</keyword>
<dbReference type="PRINTS" id="PR01333">
    <property type="entry name" value="2POREKCHANEL"/>
</dbReference>
<evidence type="ECO:0000256" key="4">
    <source>
        <dbReference type="ARBA" id="ARBA00022989"/>
    </source>
</evidence>
<protein>
    <submittedName>
        <fullName evidence="14">Ion_trans_2 domain-containing protein</fullName>
    </submittedName>
</protein>
<evidence type="ECO:0000256" key="6">
    <source>
        <dbReference type="ARBA" id="ARBA00023136"/>
    </source>
</evidence>
<dbReference type="GO" id="GO:0030322">
    <property type="term" value="P:stabilization of membrane potential"/>
    <property type="evidence" value="ECO:0007669"/>
    <property type="project" value="TreeGrafter"/>
</dbReference>
<comment type="similarity">
    <text evidence="8">Belongs to the two pore domain potassium channel (TC 1.A.1.8) family.</text>
</comment>
<name>A0A183SZV7_SCHSO</name>
<dbReference type="GO" id="GO:0005886">
    <property type="term" value="C:plasma membrane"/>
    <property type="evidence" value="ECO:0007669"/>
    <property type="project" value="TreeGrafter"/>
</dbReference>
<feature type="region of interest" description="Disordered" evidence="9">
    <location>
        <begin position="93"/>
        <end position="131"/>
    </location>
</feature>
<keyword evidence="13" id="KW-1185">Reference proteome</keyword>
<evidence type="ECO:0000256" key="10">
    <source>
        <dbReference type="SAM" id="Phobius"/>
    </source>
</evidence>
<reference evidence="12 13" key="2">
    <citation type="submission" date="2018-11" db="EMBL/GenBank/DDBJ databases">
        <authorList>
            <consortium name="Pathogen Informatics"/>
        </authorList>
    </citation>
    <scope>NUCLEOTIDE SEQUENCE [LARGE SCALE GENOMIC DNA]</scope>
    <source>
        <strain evidence="12 13">NST_G2</strain>
    </source>
</reference>
<keyword evidence="5 8" id="KW-0406">Ion transport</keyword>
<sequence length="512" mass="56896">MYENTVKEGKNAMSAVPEQFVGTEPPTDPDCQHPSVELRSDRSYGRNVDTTANSIAHFERLLAEISNAPSTRLVQLIYEESSHLRRQILEGSDDGSLATASSTRNRFFGTTPSGDHEKSTNRSTHSTGSDPHLDSAISLQTYDIASAWDFDKALFFCATVVTTIGYGRLAPKTPAGKVFCIIFGCIGIPFTIFLSSAIVSACIPWLLRWREWRISEPRFERYENVLYNWLVRSSTGPGSQVPISCHVIQRRPALSQLPSTVSRTDEGMVNLSFDEREDSRHLVADGTSIPQHRFIHRHSKSLSSLHYPSPSRMTRSTVRGLLQRSSSSNFTFDPSVEPEVRAAVVAVVDLEPPSSLATSTLAEDNFRKEEVEREIVRTEVKACFEMPPANVVDREIKARFGGRLHCKGCPRSMSSSCSFSSFRASEKLGLFNDTVKRPRSYNSLSCTRCTAESLPKSLKSAPAKSTEEQHERRIETLVFPLGPRDGGDDLLGDDWPGDDLLFAVLSGLRLHC</sequence>
<dbReference type="Proteomes" id="UP000275846">
    <property type="component" value="Unassembled WGS sequence"/>
</dbReference>
<organism evidence="14">
    <name type="scientific">Schistocephalus solidus</name>
    <name type="common">Tapeworm</name>
    <dbReference type="NCBI Taxonomy" id="70667"/>
    <lineage>
        <taxon>Eukaryota</taxon>
        <taxon>Metazoa</taxon>
        <taxon>Spiralia</taxon>
        <taxon>Lophotrochozoa</taxon>
        <taxon>Platyhelminthes</taxon>
        <taxon>Cestoda</taxon>
        <taxon>Eucestoda</taxon>
        <taxon>Diphyllobothriidea</taxon>
        <taxon>Diphyllobothriidae</taxon>
        <taxon>Schistocephalus</taxon>
    </lineage>
</organism>
<evidence type="ECO:0000256" key="1">
    <source>
        <dbReference type="ARBA" id="ARBA00004141"/>
    </source>
</evidence>
<keyword evidence="7 8" id="KW-0407">Ion channel</keyword>
<evidence type="ECO:0000313" key="14">
    <source>
        <dbReference type="WBParaSite" id="SSLN_0001011701-mRNA-1"/>
    </source>
</evidence>
<keyword evidence="3 8" id="KW-0812">Transmembrane</keyword>
<evidence type="ECO:0000259" key="11">
    <source>
        <dbReference type="Pfam" id="PF07885"/>
    </source>
</evidence>
<evidence type="ECO:0000256" key="8">
    <source>
        <dbReference type="RuleBase" id="RU003857"/>
    </source>
</evidence>
<dbReference type="PANTHER" id="PTHR11003">
    <property type="entry name" value="POTASSIUM CHANNEL, SUBFAMILY K"/>
    <property type="match status" value="1"/>
</dbReference>
<proteinExistence type="inferred from homology"/>
<dbReference type="InterPro" id="IPR013099">
    <property type="entry name" value="K_chnl_dom"/>
</dbReference>
<evidence type="ECO:0000313" key="13">
    <source>
        <dbReference type="Proteomes" id="UP000275846"/>
    </source>
</evidence>
<keyword evidence="6 10" id="KW-0472">Membrane</keyword>
<dbReference type="SUPFAM" id="SSF81324">
    <property type="entry name" value="Voltage-gated potassium channels"/>
    <property type="match status" value="1"/>
</dbReference>
<dbReference type="WBParaSite" id="SSLN_0001011701-mRNA-1">
    <property type="protein sequence ID" value="SSLN_0001011701-mRNA-1"/>
    <property type="gene ID" value="SSLN_0001011701"/>
</dbReference>
<dbReference type="Pfam" id="PF07885">
    <property type="entry name" value="Ion_trans_2"/>
    <property type="match status" value="1"/>
</dbReference>
<keyword evidence="4 10" id="KW-1133">Transmembrane helix</keyword>